<evidence type="ECO:0000256" key="6">
    <source>
        <dbReference type="SAM" id="MobiDB-lite"/>
    </source>
</evidence>
<dbReference type="Proteomes" id="UP000076400">
    <property type="component" value="Unassembled WGS sequence"/>
</dbReference>
<feature type="domain" description="RimM N-terminal" evidence="7">
    <location>
        <begin position="16"/>
        <end position="98"/>
    </location>
</feature>
<proteinExistence type="inferred from homology"/>
<dbReference type="PANTHER" id="PTHR33692">
    <property type="entry name" value="RIBOSOME MATURATION FACTOR RIMM"/>
    <property type="match status" value="1"/>
</dbReference>
<comment type="caution">
    <text evidence="9">The sequence shown here is derived from an EMBL/GenBank/DDBJ whole genome shotgun (WGS) entry which is preliminary data.</text>
</comment>
<keyword evidence="1 5" id="KW-0963">Cytoplasm</keyword>
<comment type="function">
    <text evidence="5">An accessory protein needed during the final step in the assembly of 30S ribosomal subunit, possibly for assembly of the head region. Essential for efficient processing of 16S rRNA. May be needed both before and after RbfA during the maturation of 16S rRNA. It has affinity for free ribosomal 30S subunits but not for 70S ribosomes.</text>
</comment>
<keyword evidence="2 5" id="KW-0690">Ribosome biogenesis</keyword>
<dbReference type="SUPFAM" id="SSF50346">
    <property type="entry name" value="PRC-barrel domain"/>
    <property type="match status" value="1"/>
</dbReference>
<dbReference type="InterPro" id="IPR011961">
    <property type="entry name" value="RimM"/>
</dbReference>
<dbReference type="NCBIfam" id="TIGR02273">
    <property type="entry name" value="16S_RimM"/>
    <property type="match status" value="1"/>
</dbReference>
<dbReference type="Gene3D" id="2.40.30.60">
    <property type="entry name" value="RimM"/>
    <property type="match status" value="1"/>
</dbReference>
<evidence type="ECO:0000256" key="1">
    <source>
        <dbReference type="ARBA" id="ARBA00022490"/>
    </source>
</evidence>
<comment type="subcellular location">
    <subcellularLocation>
        <location evidence="5">Cytoplasm</location>
    </subcellularLocation>
</comment>
<organism evidence="9 10">
    <name type="scientific">Oceanibaculum pacificum</name>
    <dbReference type="NCBI Taxonomy" id="580166"/>
    <lineage>
        <taxon>Bacteria</taxon>
        <taxon>Pseudomonadati</taxon>
        <taxon>Pseudomonadota</taxon>
        <taxon>Alphaproteobacteria</taxon>
        <taxon>Rhodospirillales</taxon>
        <taxon>Oceanibaculaceae</taxon>
        <taxon>Oceanibaculum</taxon>
    </lineage>
</organism>
<dbReference type="HAMAP" id="MF_00014">
    <property type="entry name" value="Ribosome_mat_RimM"/>
    <property type="match status" value="1"/>
</dbReference>
<evidence type="ECO:0000313" key="10">
    <source>
        <dbReference type="Proteomes" id="UP000076400"/>
    </source>
</evidence>
<evidence type="ECO:0000256" key="2">
    <source>
        <dbReference type="ARBA" id="ARBA00022517"/>
    </source>
</evidence>
<accession>A0A154W2Y1</accession>
<dbReference type="InterPro" id="IPR036976">
    <property type="entry name" value="RimM_N_sf"/>
</dbReference>
<dbReference type="Gene3D" id="2.30.30.240">
    <property type="entry name" value="PRC-barrel domain"/>
    <property type="match status" value="1"/>
</dbReference>
<name>A0A154W2Y1_9PROT</name>
<evidence type="ECO:0000313" key="9">
    <source>
        <dbReference type="EMBL" id="KZD07914.1"/>
    </source>
</evidence>
<feature type="domain" description="Ribosome maturation factor RimM PRC barrel" evidence="8">
    <location>
        <begin position="111"/>
        <end position="178"/>
    </location>
</feature>
<evidence type="ECO:0000256" key="4">
    <source>
        <dbReference type="ARBA" id="ARBA00023186"/>
    </source>
</evidence>
<dbReference type="RefSeq" id="WP_067556396.1">
    <property type="nucleotide sequence ID" value="NZ_LPXN01000110.1"/>
</dbReference>
<dbReference type="InterPro" id="IPR011033">
    <property type="entry name" value="PRC_barrel-like_sf"/>
</dbReference>
<evidence type="ECO:0000259" key="7">
    <source>
        <dbReference type="Pfam" id="PF01782"/>
    </source>
</evidence>
<dbReference type="GO" id="GO:0043022">
    <property type="term" value="F:ribosome binding"/>
    <property type="evidence" value="ECO:0007669"/>
    <property type="project" value="InterPro"/>
</dbReference>
<dbReference type="Pfam" id="PF24986">
    <property type="entry name" value="PRC_RimM"/>
    <property type="match status" value="1"/>
</dbReference>
<evidence type="ECO:0000256" key="3">
    <source>
        <dbReference type="ARBA" id="ARBA00022552"/>
    </source>
</evidence>
<dbReference type="GO" id="GO:0006364">
    <property type="term" value="P:rRNA processing"/>
    <property type="evidence" value="ECO:0007669"/>
    <property type="project" value="UniProtKB-UniRule"/>
</dbReference>
<comment type="similarity">
    <text evidence="5">Belongs to the RimM family.</text>
</comment>
<sequence length="209" mass="22197">MRDTTGDAEGGGELLLGIVVGAQGIRGQLRIRSFTGEPDALFGYGPLLGRRRDGEEGRRLTLRRTGQAKDVVLAAVDGIADRTTAEGLKGLRLYIERSALPALEEDEYYHADLLGLAVELVGGGRLGTVKAVHDFGAGDMLEIADAAGRTKFVPFTRKAVPVVDLPAGRLVADPPEGILDDGRQGPGDQEGGDEDEPDYRVSDTRDGTE</sequence>
<dbReference type="InterPro" id="IPR009000">
    <property type="entry name" value="Transl_B-barrel_sf"/>
</dbReference>
<dbReference type="GO" id="GO:0042274">
    <property type="term" value="P:ribosomal small subunit biogenesis"/>
    <property type="evidence" value="ECO:0007669"/>
    <property type="project" value="UniProtKB-UniRule"/>
</dbReference>
<dbReference type="InterPro" id="IPR002676">
    <property type="entry name" value="RimM_N"/>
</dbReference>
<reference evidence="9 10" key="1">
    <citation type="submission" date="2015-12" db="EMBL/GenBank/DDBJ databases">
        <title>Genome sequence of Oceanibaculum pacificum MCCC 1A02656.</title>
        <authorList>
            <person name="Lu L."/>
            <person name="Lai Q."/>
            <person name="Shao Z."/>
            <person name="Qian P."/>
        </authorList>
    </citation>
    <scope>NUCLEOTIDE SEQUENCE [LARGE SCALE GENOMIC DNA]</scope>
    <source>
        <strain evidence="9 10">MCCC 1A02656</strain>
    </source>
</reference>
<keyword evidence="4 5" id="KW-0143">Chaperone</keyword>
<keyword evidence="10" id="KW-1185">Reference proteome</keyword>
<dbReference type="SUPFAM" id="SSF50447">
    <property type="entry name" value="Translation proteins"/>
    <property type="match status" value="1"/>
</dbReference>
<comment type="domain">
    <text evidence="5">The PRC barrel domain binds ribosomal protein uS19.</text>
</comment>
<gene>
    <name evidence="5 9" type="primary">rimM</name>
    <name evidence="9" type="ORF">AUP43_09375</name>
</gene>
<dbReference type="PANTHER" id="PTHR33692:SF1">
    <property type="entry name" value="RIBOSOME MATURATION FACTOR RIMM"/>
    <property type="match status" value="1"/>
</dbReference>
<dbReference type="AlphaFoldDB" id="A0A154W2Y1"/>
<protein>
    <recommendedName>
        <fullName evidence="5">Ribosome maturation factor RimM</fullName>
    </recommendedName>
</protein>
<comment type="subunit">
    <text evidence="5">Binds ribosomal protein uS19.</text>
</comment>
<dbReference type="Pfam" id="PF01782">
    <property type="entry name" value="RimM"/>
    <property type="match status" value="1"/>
</dbReference>
<dbReference type="EMBL" id="LPXN01000110">
    <property type="protein sequence ID" value="KZD07914.1"/>
    <property type="molecule type" value="Genomic_DNA"/>
</dbReference>
<keyword evidence="3 5" id="KW-0698">rRNA processing</keyword>
<dbReference type="GO" id="GO:0005840">
    <property type="term" value="C:ribosome"/>
    <property type="evidence" value="ECO:0007669"/>
    <property type="project" value="InterPro"/>
</dbReference>
<dbReference type="GO" id="GO:0005737">
    <property type="term" value="C:cytoplasm"/>
    <property type="evidence" value="ECO:0007669"/>
    <property type="project" value="UniProtKB-SubCell"/>
</dbReference>
<dbReference type="STRING" id="580166.AUP43_09375"/>
<evidence type="ECO:0000256" key="5">
    <source>
        <dbReference type="HAMAP-Rule" id="MF_00014"/>
    </source>
</evidence>
<dbReference type="InterPro" id="IPR056792">
    <property type="entry name" value="PRC_RimM"/>
</dbReference>
<evidence type="ECO:0000259" key="8">
    <source>
        <dbReference type="Pfam" id="PF24986"/>
    </source>
</evidence>
<feature type="compositionally biased region" description="Basic and acidic residues" evidence="6">
    <location>
        <begin position="198"/>
        <end position="209"/>
    </location>
</feature>
<feature type="region of interest" description="Disordered" evidence="6">
    <location>
        <begin position="171"/>
        <end position="209"/>
    </location>
</feature>